<dbReference type="AlphaFoldDB" id="A0A376H1B9"/>
<keyword evidence="2" id="KW-0548">Nucleotidyltransferase</keyword>
<sequence length="345" mass="40698">MKLSVLKAYKFRIYPTEEQKQFFIQTFGCVRFTYNQLLKAKMEELTTNAEKEKLTPAKLKKEYPFLKETDSLALANAQRNLERAFRNYFQKRAGFPKLKTKKNVWQSYTTNNQQHTIYLVDDQLKLPKLKSFVAVKRHRPINGQIKSATISARNNTEFYISILCIEEIQPLPKNQRKIALVYHPEVLVEANAQLPFISANAIKSQQKLARAERKLNVKAKAVKRKKMVLSHARNYQKQKGKVSQLYRAHRDQKKEYIDQVTFHLVKQYDTIFLERLIDETCRSTGNFSVSDWHQFIRKITYKAEWYGKEVRFISLSAKDCQKMTQMLRVIESETNWEERQGSPRG</sequence>
<accession>A0A376H1B9</accession>
<proteinExistence type="predicted"/>
<protein>
    <submittedName>
        <fullName evidence="2">IS200/IS605 family transposase</fullName>
        <ecNumber evidence="2">2.7.7.-</ecNumber>
    </submittedName>
</protein>
<dbReference type="RefSeq" id="WP_060813098.1">
    <property type="nucleotide sequence ID" value="NZ_JAJGOJ010000003.1"/>
</dbReference>
<keyword evidence="3" id="KW-1185">Reference proteome</keyword>
<evidence type="ECO:0000313" key="3">
    <source>
        <dbReference type="Proteomes" id="UP000254807"/>
    </source>
</evidence>
<dbReference type="Pfam" id="PF12323">
    <property type="entry name" value="HTH_OrfB_IS605"/>
    <property type="match status" value="1"/>
</dbReference>
<feature type="domain" description="Transposase putative helix-turn-helix" evidence="1">
    <location>
        <begin position="1"/>
        <end position="46"/>
    </location>
</feature>
<dbReference type="Proteomes" id="UP000254807">
    <property type="component" value="Unassembled WGS sequence"/>
</dbReference>
<dbReference type="EMBL" id="UFYW01000001">
    <property type="protein sequence ID" value="STD84093.1"/>
    <property type="molecule type" value="Genomic_DNA"/>
</dbReference>
<organism evidence="2 3">
    <name type="scientific">Enterococcus gallinarum</name>
    <dbReference type="NCBI Taxonomy" id="1353"/>
    <lineage>
        <taxon>Bacteria</taxon>
        <taxon>Bacillati</taxon>
        <taxon>Bacillota</taxon>
        <taxon>Bacilli</taxon>
        <taxon>Lactobacillales</taxon>
        <taxon>Enterococcaceae</taxon>
        <taxon>Enterococcus</taxon>
    </lineage>
</organism>
<dbReference type="NCBIfam" id="NF040570">
    <property type="entry name" value="guided_TnpB"/>
    <property type="match status" value="1"/>
</dbReference>
<dbReference type="OrthoDB" id="56768at2"/>
<dbReference type="EC" id="2.7.7.-" evidence="2"/>
<evidence type="ECO:0000259" key="1">
    <source>
        <dbReference type="Pfam" id="PF12323"/>
    </source>
</evidence>
<reference evidence="2 3" key="1">
    <citation type="submission" date="2018-06" db="EMBL/GenBank/DDBJ databases">
        <authorList>
            <consortium name="Pathogen Informatics"/>
            <person name="Doyle S."/>
        </authorList>
    </citation>
    <scope>NUCLEOTIDE SEQUENCE [LARGE SCALE GENOMIC DNA]</scope>
    <source>
        <strain evidence="2 3">NCTC12360</strain>
    </source>
</reference>
<dbReference type="GO" id="GO:0016779">
    <property type="term" value="F:nucleotidyltransferase activity"/>
    <property type="evidence" value="ECO:0007669"/>
    <property type="project" value="UniProtKB-KW"/>
</dbReference>
<evidence type="ECO:0000313" key="2">
    <source>
        <dbReference type="EMBL" id="STD84093.1"/>
    </source>
</evidence>
<name>A0A376H1B9_ENTGA</name>
<dbReference type="InterPro" id="IPR021027">
    <property type="entry name" value="Transposase_put_HTH"/>
</dbReference>
<keyword evidence="2" id="KW-0808">Transferase</keyword>
<gene>
    <name evidence="2" type="ORF">NCTC12360_02616</name>
</gene>